<dbReference type="AlphaFoldDB" id="A0A158EXZ7"/>
<evidence type="ECO:0000313" key="2">
    <source>
        <dbReference type="Proteomes" id="UP000054683"/>
    </source>
</evidence>
<proteinExistence type="predicted"/>
<reference evidence="1 2" key="1">
    <citation type="submission" date="2016-01" db="EMBL/GenBank/DDBJ databases">
        <authorList>
            <person name="Oliw E.H."/>
        </authorList>
    </citation>
    <scope>NUCLEOTIDE SEQUENCE [LARGE SCALE GENOMIC DNA]</scope>
    <source>
        <strain evidence="1">LMG 27134</strain>
    </source>
</reference>
<accession>A0A158EXZ7</accession>
<sequence>MIEKHIIGPHEIALGSRALLTPLAGLGQYAAHLARAFVDRSHQVRLFYGTHWSSSIAAGKFEQGES</sequence>
<name>A0A158EXZ7_9BURK</name>
<gene>
    <name evidence="1" type="ORF">AWB69_00376</name>
</gene>
<dbReference type="Proteomes" id="UP000054683">
    <property type="component" value="Unassembled WGS sequence"/>
</dbReference>
<organism evidence="1 2">
    <name type="scientific">Caballeronia udeis</name>
    <dbReference type="NCBI Taxonomy" id="1232866"/>
    <lineage>
        <taxon>Bacteria</taxon>
        <taxon>Pseudomonadati</taxon>
        <taxon>Pseudomonadota</taxon>
        <taxon>Betaproteobacteria</taxon>
        <taxon>Burkholderiales</taxon>
        <taxon>Burkholderiaceae</taxon>
        <taxon>Caballeronia</taxon>
    </lineage>
</organism>
<evidence type="ECO:0000313" key="1">
    <source>
        <dbReference type="EMBL" id="SAL12412.1"/>
    </source>
</evidence>
<protein>
    <submittedName>
        <fullName evidence="1">Uncharacterized protein</fullName>
    </submittedName>
</protein>
<dbReference type="EMBL" id="FCOK02000002">
    <property type="protein sequence ID" value="SAL12412.1"/>
    <property type="molecule type" value="Genomic_DNA"/>
</dbReference>